<evidence type="ECO:0000259" key="1">
    <source>
        <dbReference type="SMART" id="SM00871"/>
    </source>
</evidence>
<feature type="domain" description="AraC effector-binding" evidence="1">
    <location>
        <begin position="11"/>
        <end position="167"/>
    </location>
</feature>
<dbReference type="Gene3D" id="3.20.80.10">
    <property type="entry name" value="Regulatory factor, effector binding domain"/>
    <property type="match status" value="1"/>
</dbReference>
<dbReference type="Pfam" id="PF14526">
    <property type="entry name" value="Cass2"/>
    <property type="match status" value="1"/>
</dbReference>
<dbReference type="InterPro" id="IPR011256">
    <property type="entry name" value="Reg_factor_effector_dom_sf"/>
</dbReference>
<name>A0AA97AJ49_9CYAN</name>
<dbReference type="InterPro" id="IPR010499">
    <property type="entry name" value="AraC_E-bd"/>
</dbReference>
<dbReference type="SUPFAM" id="SSF55136">
    <property type="entry name" value="Probable bacterial effector-binding domain"/>
    <property type="match status" value="1"/>
</dbReference>
<evidence type="ECO:0000313" key="2">
    <source>
        <dbReference type="EMBL" id="WNZ22442.1"/>
    </source>
</evidence>
<dbReference type="EMBL" id="CP053586">
    <property type="protein sequence ID" value="WNZ22442.1"/>
    <property type="molecule type" value="Genomic_DNA"/>
</dbReference>
<dbReference type="AlphaFoldDB" id="A0AA97AJ49"/>
<reference evidence="2" key="1">
    <citation type="submission" date="2020-05" db="EMBL/GenBank/DDBJ databases">
        <authorList>
            <person name="Zhu T."/>
            <person name="Keshari N."/>
            <person name="Lu X."/>
        </authorList>
    </citation>
    <scope>NUCLEOTIDE SEQUENCE</scope>
    <source>
        <strain evidence="2">NK1-12</strain>
    </source>
</reference>
<sequence>MEGCHAGIKIVTPHLVQRDELLVMGMEVCTSHRREMNSATAEIPHLWNRFVAEQLWLDIPDCVNSQVLYGVYTNYSSDRFSEHLAYSLIVAVEVSSIDNPLENMVGITIPAGSYLVFSWLNSPVTSVLHLWQQIWHYFASNSCYQRAFATDFEVYEPGQVSIFIGVK</sequence>
<dbReference type="InterPro" id="IPR029441">
    <property type="entry name" value="Cass2"/>
</dbReference>
<dbReference type="InterPro" id="IPR053182">
    <property type="entry name" value="YobU-like_regulator"/>
</dbReference>
<protein>
    <submittedName>
        <fullName evidence="2">GyrI-like domain-containing protein</fullName>
    </submittedName>
</protein>
<dbReference type="SMART" id="SM00871">
    <property type="entry name" value="AraC_E_bind"/>
    <property type="match status" value="1"/>
</dbReference>
<organism evidence="2">
    <name type="scientific">Leptolyngbya sp. NK1-12</name>
    <dbReference type="NCBI Taxonomy" id="2547451"/>
    <lineage>
        <taxon>Bacteria</taxon>
        <taxon>Bacillati</taxon>
        <taxon>Cyanobacteriota</taxon>
        <taxon>Cyanophyceae</taxon>
        <taxon>Leptolyngbyales</taxon>
        <taxon>Leptolyngbyaceae</taxon>
        <taxon>Leptolyngbya group</taxon>
        <taxon>Leptolyngbya</taxon>
    </lineage>
</organism>
<dbReference type="PANTHER" id="PTHR36444:SF2">
    <property type="entry name" value="TRANSCRIPTIONAL REGULATOR PROTEIN YOBU-RELATED"/>
    <property type="match status" value="1"/>
</dbReference>
<accession>A0AA97AJ49</accession>
<proteinExistence type="predicted"/>
<dbReference type="PANTHER" id="PTHR36444">
    <property type="entry name" value="TRANSCRIPTIONAL REGULATOR PROTEIN YOBU-RELATED"/>
    <property type="match status" value="1"/>
</dbReference>
<dbReference type="RefSeq" id="WP_316433886.1">
    <property type="nucleotide sequence ID" value="NZ_CP053586.1"/>
</dbReference>
<gene>
    <name evidence="2" type="ORF">HJG54_05905</name>
</gene>